<protein>
    <recommendedName>
        <fullName evidence="2">Trypsin-co-occurring domain-containing protein</fullName>
    </recommendedName>
</protein>
<evidence type="ECO:0000259" key="2">
    <source>
        <dbReference type="Pfam" id="PF19631"/>
    </source>
</evidence>
<dbReference type="AlphaFoldDB" id="A0A850CFW2"/>
<evidence type="ECO:0000313" key="3">
    <source>
        <dbReference type="EMBL" id="NUQ91004.1"/>
    </source>
</evidence>
<dbReference type="InterPro" id="IPR045608">
    <property type="entry name" value="Trypco2"/>
</dbReference>
<proteinExistence type="predicted"/>
<dbReference type="Pfam" id="PF19631">
    <property type="entry name" value="Trypco2"/>
    <property type="match status" value="1"/>
</dbReference>
<evidence type="ECO:0000256" key="1">
    <source>
        <dbReference type="SAM" id="MobiDB-lite"/>
    </source>
</evidence>
<evidence type="ECO:0000313" key="4">
    <source>
        <dbReference type="Proteomes" id="UP000574690"/>
    </source>
</evidence>
<dbReference type="Proteomes" id="UP000574690">
    <property type="component" value="Unassembled WGS sequence"/>
</dbReference>
<feature type="region of interest" description="Disordered" evidence="1">
    <location>
        <begin position="85"/>
        <end position="106"/>
    </location>
</feature>
<reference evidence="3 4" key="1">
    <citation type="submission" date="2020-05" db="EMBL/GenBank/DDBJ databases">
        <title>DNA-SIP metagenomic assembled genomes.</title>
        <authorList>
            <person name="Yu J."/>
        </authorList>
    </citation>
    <scope>NUCLEOTIDE SEQUENCE [LARGE SCALE GENOMIC DNA]</scope>
    <source>
        <strain evidence="3">Bin5.27</strain>
    </source>
</reference>
<gene>
    <name evidence="3" type="ORF">HOQ43_21385</name>
</gene>
<accession>A0A850CFW2</accession>
<sequence>MDPIPLSEAVNELRKELKLALEQADDKLHLGVNEIELELSLDFSRQRGGGLKLSVPSLGGAEANAGSTTARLHRVKLLLSPTLAAEDGGQPGVLNLSAEEPDDGKW</sequence>
<dbReference type="EMBL" id="JABFXE010000891">
    <property type="protein sequence ID" value="NUQ91004.1"/>
    <property type="molecule type" value="Genomic_DNA"/>
</dbReference>
<feature type="domain" description="Trypsin-co-occurring" evidence="2">
    <location>
        <begin position="4"/>
        <end position="81"/>
    </location>
</feature>
<organism evidence="3 4">
    <name type="scientific">Glycomyces artemisiae</name>
    <dbReference type="NCBI Taxonomy" id="1076443"/>
    <lineage>
        <taxon>Bacteria</taxon>
        <taxon>Bacillati</taxon>
        <taxon>Actinomycetota</taxon>
        <taxon>Actinomycetes</taxon>
        <taxon>Glycomycetales</taxon>
        <taxon>Glycomycetaceae</taxon>
        <taxon>Glycomyces</taxon>
    </lineage>
</organism>
<name>A0A850CFW2_9ACTN</name>
<comment type="caution">
    <text evidence="3">The sequence shown here is derived from an EMBL/GenBank/DDBJ whole genome shotgun (WGS) entry which is preliminary data.</text>
</comment>